<evidence type="ECO:0000313" key="2">
    <source>
        <dbReference type="Proteomes" id="UP000796880"/>
    </source>
</evidence>
<accession>A0A8K0H5P3</accession>
<evidence type="ECO:0000313" key="1">
    <source>
        <dbReference type="EMBL" id="KAF3445950.1"/>
    </source>
</evidence>
<protein>
    <submittedName>
        <fullName evidence="1">Uncharacterized protein</fullName>
    </submittedName>
</protein>
<proteinExistence type="predicted"/>
<dbReference type="Proteomes" id="UP000796880">
    <property type="component" value="Unassembled WGS sequence"/>
</dbReference>
<gene>
    <name evidence="1" type="ORF">FNV43_RR11127</name>
</gene>
<reference evidence="1" key="1">
    <citation type="submission" date="2020-03" db="EMBL/GenBank/DDBJ databases">
        <title>A high-quality chromosome-level genome assembly of a woody plant with both climbing and erect habits, Rhamnella rubrinervis.</title>
        <authorList>
            <person name="Lu Z."/>
            <person name="Yang Y."/>
            <person name="Zhu X."/>
            <person name="Sun Y."/>
        </authorList>
    </citation>
    <scope>NUCLEOTIDE SEQUENCE</scope>
    <source>
        <strain evidence="1">BYM</strain>
        <tissue evidence="1">Leaf</tissue>
    </source>
</reference>
<name>A0A8K0H5P3_9ROSA</name>
<dbReference type="EMBL" id="VOIH02000005">
    <property type="protein sequence ID" value="KAF3445950.1"/>
    <property type="molecule type" value="Genomic_DNA"/>
</dbReference>
<dbReference type="AlphaFoldDB" id="A0A8K0H5P3"/>
<comment type="caution">
    <text evidence="1">The sequence shown here is derived from an EMBL/GenBank/DDBJ whole genome shotgun (WGS) entry which is preliminary data.</text>
</comment>
<dbReference type="OrthoDB" id="848707at2759"/>
<sequence length="170" mass="19246">MAEKTISDEIDGLFGIRNAFSILGWASMLGFMVRYYPLLVHEFYTNIEPKKDLLVHIVNTSVKGFHIHLDHATLAWVLGVVDERQEIIFLRKMFFLIKGETINSHDALVANPLDLKDYQEEHSNVPDFIAMPSNSCSFSIYQALQQIETICVEYHGSMVGSHEGSVAATR</sequence>
<organism evidence="1 2">
    <name type="scientific">Rhamnella rubrinervis</name>
    <dbReference type="NCBI Taxonomy" id="2594499"/>
    <lineage>
        <taxon>Eukaryota</taxon>
        <taxon>Viridiplantae</taxon>
        <taxon>Streptophyta</taxon>
        <taxon>Embryophyta</taxon>
        <taxon>Tracheophyta</taxon>
        <taxon>Spermatophyta</taxon>
        <taxon>Magnoliopsida</taxon>
        <taxon>eudicotyledons</taxon>
        <taxon>Gunneridae</taxon>
        <taxon>Pentapetalae</taxon>
        <taxon>rosids</taxon>
        <taxon>fabids</taxon>
        <taxon>Rosales</taxon>
        <taxon>Rhamnaceae</taxon>
        <taxon>rhamnoid group</taxon>
        <taxon>Rhamneae</taxon>
        <taxon>Rhamnella</taxon>
    </lineage>
</organism>
<keyword evidence="2" id="KW-1185">Reference proteome</keyword>